<name>A0A0D0X4N3_9ACTN</name>
<protein>
    <submittedName>
        <fullName evidence="1">Uncharacterized protein</fullName>
    </submittedName>
</protein>
<dbReference type="EMBL" id="JXSX01000001">
    <property type="protein sequence ID" value="KIR64475.1"/>
    <property type="molecule type" value="Genomic_DNA"/>
</dbReference>
<organism evidence="1 2">
    <name type="scientific">Micromonospora haikouensis</name>
    <dbReference type="NCBI Taxonomy" id="686309"/>
    <lineage>
        <taxon>Bacteria</taxon>
        <taxon>Bacillati</taxon>
        <taxon>Actinomycetota</taxon>
        <taxon>Actinomycetes</taxon>
        <taxon>Micromonosporales</taxon>
        <taxon>Micromonosporaceae</taxon>
        <taxon>Micromonospora</taxon>
    </lineage>
</organism>
<accession>A0A0D0X4N3</accession>
<dbReference type="AlphaFoldDB" id="A0A0D0X4N3"/>
<reference evidence="1 2" key="1">
    <citation type="submission" date="2015-01" db="EMBL/GenBank/DDBJ databases">
        <title>Sequencing and annotation of Micromonospora carbonacea strain JXNU-1 genome.</title>
        <authorList>
            <person name="Long Z."/>
            <person name="Huang Y."/>
            <person name="Jiang Y."/>
        </authorList>
    </citation>
    <scope>NUCLEOTIDE SEQUENCE [LARGE SCALE GENOMIC DNA]</scope>
    <source>
        <strain evidence="1 2">JXNU-1</strain>
    </source>
</reference>
<dbReference type="Proteomes" id="UP000032254">
    <property type="component" value="Unassembled WGS sequence"/>
</dbReference>
<proteinExistence type="predicted"/>
<evidence type="ECO:0000313" key="2">
    <source>
        <dbReference type="Proteomes" id="UP000032254"/>
    </source>
</evidence>
<dbReference type="PATRIC" id="fig|47853.6.peg.440"/>
<sequence length="147" mass="16228">MAAVELLAIGCRAGFAGLPSAFLGHPRRAGADHTGSAYAVAVDAGRVWRLYHRGELVGEIDEQSHDFPWTYGRFRPLSGFEPLRPLFVARSAALDADDDEAMIRIDDEIRAALTMTQPDGRPVAEFLLSIEDDEAGFRWHDEPFEDG</sequence>
<keyword evidence="2" id="KW-1185">Reference proteome</keyword>
<comment type="caution">
    <text evidence="1">The sequence shown here is derived from an EMBL/GenBank/DDBJ whole genome shotgun (WGS) entry which is preliminary data.</text>
</comment>
<evidence type="ECO:0000313" key="1">
    <source>
        <dbReference type="EMBL" id="KIR64475.1"/>
    </source>
</evidence>
<gene>
    <name evidence="1" type="ORF">TK50_02035</name>
</gene>